<organism evidence="3 4">
    <name type="scientific">Erysiphe pulchra</name>
    <dbReference type="NCBI Taxonomy" id="225359"/>
    <lineage>
        <taxon>Eukaryota</taxon>
        <taxon>Fungi</taxon>
        <taxon>Dikarya</taxon>
        <taxon>Ascomycota</taxon>
        <taxon>Pezizomycotina</taxon>
        <taxon>Leotiomycetes</taxon>
        <taxon>Erysiphales</taxon>
        <taxon>Erysiphaceae</taxon>
        <taxon>Erysiphe</taxon>
    </lineage>
</organism>
<sequence>MDVHDTQINEDRYSSWLTEDTKGKMKEIFQPTTTTEKQSVSERSSNNTLIKGNQLKKLEEKIQYDNTFFRAQNQKAEEINALRGKTPDVPISEIDRRISSVKKLQRLASPEEEIVFKFGAAPKLGSYNIKRPGVEKITKEAICLDQNFSINQNTENSTLTTVKVIQKPANSNTKISNHDSRGIISDNKTKGNHNRVISQPFRERFIESQLRKQYDPKNYSLELRKSSVTIARHLPDCHNRDFLNFNTNKEPSPILVISDEYNENGGENLPQSGTCKGDLISYPSPTGNASDIHSTNYGSELIPRLPSKKPRIKKPFPDASKIVICSPSPRGHSKPLEKNFDSNLFEKNNLLRLPSSNQNSCQHQTQKVFINDDLDKRINITPVPKYTTTNTNLEKKNPISSDMAAKGNQETIIDHYETRSQLLENSDSFAVQKKTDYLSDNNDFSHTDRSHSGLIQRQHNTKNNFRDESSFSDNSDSKVVNDSSQMLSAILRAQDNIRGPSSRAKFGHGASGKKISNLLEIDSETAVLSSSSEKKVENNYPKMWDSQRNTASVATCKKIFESCRILVDMAKECEDKTEIIEKQKTRIMSLESSNNLFKEKTKHWETEAAMSKQKSERLTNIYKKFQGLINELIESQHCVKQQGNEISKRFSLVEALPKSITSEIEQLKNEYKETALKFKGLHEGLKRVNKDIDDSKRDLVDKNKMLADNNAASIAQFQTIEIQNKELLSRNMKLEAENKSLNLSIESVKAQNKDLESLKTKMNEKFRRLDLAEQEGLIKKLELEEKLRELTTSSNNEKKNIMDQLNQEKITREKVEKDLECHQKNHDELLVLVKQTPIKIALELNKEDSLIAKTFNLATTTQAIVEETVNDLRNNNKQQTGIMSKLFEDISSRIEITLKNQDGLSSFLEPIEDILKDLKEGLGYLRNDQTEQEHQNATISSLQASNKLLIQEGIKLADEKSYAERKFIELESELKICEENFRSKKVQLNEVEILCKENSNLMARVLYIECEKERISKQLEEIKKELSDSKEKSAEECYTKGQKIEELQKLLSSSEMLIKNLEDEKSNYTIKELENKQNCQDFIKKAESSKATLKLKLETKVKNLDQKIKSQCEVLDKLRHEMEFSQTESNKAKMECQDLKTEIEAKTNMTEELQKELNSFKDQFLQQAARLQILENNSLEPQTSDLESRLRSVLHEVSELRSLFQEIKNDNSQLLNSFSSDRQSIKRLCNLYDKYRENDFVGVEDLSLQESLEMLEASLIDPKFQTNDQIEAETKENPGVLDSPRKEIEQKNLEACEGTHTICEYKSDETHADIINIQNSSTRLHKPVELNQLGVLRESNEKNEKNGSLQRRGGSLCSTVAIEKSRKPNSNIHTPVIQKDDFKISTAAIDNRSQDISCSSSLTDVEEITEAFPSVSGFEKLNQEYNETRVLKQNGGIRINTAPRFILPVSGQRITFGGLKRDLQHDSCDEIASSPKTHDRNKQVEPNFKRQKSITKATALVQENLGKISGFSRHTNSSLRNRTNINPLIQDRKTDFAIGRRHLSYQIKQQSPRTEPTESNVKQRRQVLKKNSIKGVDSKHDTNIIALTSPQTKISSAKIATTEKQHNLATRFSEH</sequence>
<feature type="region of interest" description="Disordered" evidence="2">
    <location>
        <begin position="440"/>
        <end position="479"/>
    </location>
</feature>
<feature type="compositionally biased region" description="Polar residues" evidence="2">
    <location>
        <begin position="453"/>
        <end position="462"/>
    </location>
</feature>
<feature type="region of interest" description="Disordered" evidence="2">
    <location>
        <begin position="171"/>
        <end position="194"/>
    </location>
</feature>
<evidence type="ECO:0000313" key="4">
    <source>
        <dbReference type="Proteomes" id="UP000237438"/>
    </source>
</evidence>
<accession>A0A2S4PWZ1</accession>
<dbReference type="OrthoDB" id="10255522at2759"/>
<keyword evidence="4" id="KW-1185">Reference proteome</keyword>
<feature type="coiled-coil region" evidence="1">
    <location>
        <begin position="717"/>
        <end position="825"/>
    </location>
</feature>
<dbReference type="Proteomes" id="UP000237438">
    <property type="component" value="Unassembled WGS sequence"/>
</dbReference>
<evidence type="ECO:0000256" key="2">
    <source>
        <dbReference type="SAM" id="MobiDB-lite"/>
    </source>
</evidence>
<gene>
    <name evidence="3" type="ORF">EPUL_003308</name>
</gene>
<feature type="coiled-coil region" evidence="1">
    <location>
        <begin position="1101"/>
        <end position="1163"/>
    </location>
</feature>
<feature type="coiled-coil region" evidence="1">
    <location>
        <begin position="1012"/>
        <end position="1071"/>
    </location>
</feature>
<keyword evidence="1" id="KW-0175">Coiled coil</keyword>
<protein>
    <submittedName>
        <fullName evidence="3">Uncharacterized protein</fullName>
    </submittedName>
</protein>
<reference evidence="3 4" key="1">
    <citation type="submission" date="2017-10" db="EMBL/GenBank/DDBJ databases">
        <title>Development of genomic resources for the powdery mildew, Erysiphe pulchra.</title>
        <authorList>
            <person name="Wadl P.A."/>
            <person name="Mack B.M."/>
            <person name="Moore G."/>
            <person name="Beltz S.B."/>
        </authorList>
    </citation>
    <scope>NUCLEOTIDE SEQUENCE [LARGE SCALE GENOMIC DNA]</scope>
    <source>
        <strain evidence="3">Cflorida</strain>
    </source>
</reference>
<name>A0A2S4PWZ1_9PEZI</name>
<comment type="caution">
    <text evidence="3">The sequence shown here is derived from an EMBL/GenBank/DDBJ whole genome shotgun (WGS) entry which is preliminary data.</text>
</comment>
<dbReference type="EMBL" id="PEDP01000298">
    <property type="protein sequence ID" value="POS86571.1"/>
    <property type="molecule type" value="Genomic_DNA"/>
</dbReference>
<proteinExistence type="predicted"/>
<feature type="compositionally biased region" description="Basic and acidic residues" evidence="2">
    <location>
        <begin position="440"/>
        <end position="451"/>
    </location>
</feature>
<evidence type="ECO:0000313" key="3">
    <source>
        <dbReference type="EMBL" id="POS86571.1"/>
    </source>
</evidence>
<evidence type="ECO:0000256" key="1">
    <source>
        <dbReference type="SAM" id="Coils"/>
    </source>
</evidence>